<proteinExistence type="predicted"/>
<dbReference type="GO" id="GO:0033969">
    <property type="term" value="F:gamma-glutamyl-gamma-aminobutyrate hydrolase activity"/>
    <property type="evidence" value="ECO:0007669"/>
    <property type="project" value="TreeGrafter"/>
</dbReference>
<dbReference type="OrthoDB" id="9813383at2"/>
<dbReference type="Pfam" id="PF07722">
    <property type="entry name" value="Peptidase_C26"/>
    <property type="match status" value="1"/>
</dbReference>
<dbReference type="PANTHER" id="PTHR43235:SF1">
    <property type="entry name" value="GLUTAMINE AMIDOTRANSFERASE PB2B2.05-RELATED"/>
    <property type="match status" value="1"/>
</dbReference>
<dbReference type="Gene3D" id="3.40.50.880">
    <property type="match status" value="1"/>
</dbReference>
<evidence type="ECO:0000313" key="3">
    <source>
        <dbReference type="Proteomes" id="UP000269438"/>
    </source>
</evidence>
<reference evidence="2 3" key="1">
    <citation type="submission" date="2018-10" db="EMBL/GenBank/DDBJ databases">
        <authorList>
            <person name="Li J."/>
        </authorList>
    </citation>
    <scope>NUCLEOTIDE SEQUENCE [LARGE SCALE GENOMIC DNA]</scope>
    <source>
        <strain evidence="2 3">JCM 11654</strain>
    </source>
</reference>
<accession>A0A3L7AV52</accession>
<dbReference type="InterPro" id="IPR044668">
    <property type="entry name" value="PuuD-like"/>
</dbReference>
<dbReference type="Proteomes" id="UP000269438">
    <property type="component" value="Unassembled WGS sequence"/>
</dbReference>
<name>A0A3L7AV52_9MICO</name>
<keyword evidence="3" id="KW-1185">Reference proteome</keyword>
<dbReference type="PANTHER" id="PTHR43235">
    <property type="entry name" value="GLUTAMINE AMIDOTRANSFERASE PB2B2.05-RELATED"/>
    <property type="match status" value="1"/>
</dbReference>
<protein>
    <submittedName>
        <fullName evidence="2">Gamma-glutamyl-gamma-aminobutyrate hydrolase family protein</fullName>
    </submittedName>
</protein>
<gene>
    <name evidence="2" type="ORF">D9V34_08145</name>
</gene>
<dbReference type="InterPro" id="IPR029062">
    <property type="entry name" value="Class_I_gatase-like"/>
</dbReference>
<dbReference type="GO" id="GO:0005829">
    <property type="term" value="C:cytosol"/>
    <property type="evidence" value="ECO:0007669"/>
    <property type="project" value="TreeGrafter"/>
</dbReference>
<feature type="region of interest" description="Disordered" evidence="1">
    <location>
        <begin position="1"/>
        <end position="35"/>
    </location>
</feature>
<dbReference type="EMBL" id="RCUY01000005">
    <property type="protein sequence ID" value="RLP83192.1"/>
    <property type="molecule type" value="Genomic_DNA"/>
</dbReference>
<sequence length="299" mass="31501">MPQPSPIGSAAVASNVSDPSRVPGDSTATPARPRIGITGYRERASWGDWSTGAVLVPETYVDAVAHAGRLPLLLAPGLPGDPADYLDGLDGLVIAGGPDITPLSYGAPTHPATRSQIRRDALDLRLCASALGRDLPLLGICRGAQVLNVVRGGTLHQHIPDLADSRIPGTNGAAAAARHEHRDTIATYRSVPITTEPETRARTLLGAGLKVPCYHHQAIDAVGHGLTVSARADDGTIEAVEDPTGRFVFAVQFHPEIAQEQPELREPFRALVRAARGFALSQAADSAPRPLPTVRKVSR</sequence>
<dbReference type="CDD" id="cd01745">
    <property type="entry name" value="GATase1_2"/>
    <property type="match status" value="1"/>
</dbReference>
<dbReference type="InterPro" id="IPR011697">
    <property type="entry name" value="Peptidase_C26"/>
</dbReference>
<dbReference type="AlphaFoldDB" id="A0A3L7AV52"/>
<evidence type="ECO:0000256" key="1">
    <source>
        <dbReference type="SAM" id="MobiDB-lite"/>
    </source>
</evidence>
<dbReference type="SUPFAM" id="SSF52317">
    <property type="entry name" value="Class I glutamine amidotransferase-like"/>
    <property type="match status" value="1"/>
</dbReference>
<comment type="caution">
    <text evidence="2">The sequence shown here is derived from an EMBL/GenBank/DDBJ whole genome shotgun (WGS) entry which is preliminary data.</text>
</comment>
<evidence type="ECO:0000313" key="2">
    <source>
        <dbReference type="EMBL" id="RLP83192.1"/>
    </source>
</evidence>
<dbReference type="PROSITE" id="PS51273">
    <property type="entry name" value="GATASE_TYPE_1"/>
    <property type="match status" value="1"/>
</dbReference>
<dbReference type="GO" id="GO:0006598">
    <property type="term" value="P:polyamine catabolic process"/>
    <property type="evidence" value="ECO:0007669"/>
    <property type="project" value="TreeGrafter"/>
</dbReference>
<organism evidence="2 3">
    <name type="scientific">Mycetocola lacteus</name>
    <dbReference type="NCBI Taxonomy" id="76637"/>
    <lineage>
        <taxon>Bacteria</taxon>
        <taxon>Bacillati</taxon>
        <taxon>Actinomycetota</taxon>
        <taxon>Actinomycetes</taxon>
        <taxon>Micrococcales</taxon>
        <taxon>Microbacteriaceae</taxon>
        <taxon>Mycetocola</taxon>
    </lineage>
</organism>
<keyword evidence="2" id="KW-0378">Hydrolase</keyword>